<keyword evidence="5" id="KW-0949">S-adenosyl-L-methionine</keyword>
<dbReference type="InterPro" id="IPR046341">
    <property type="entry name" value="SET_dom_sf"/>
</dbReference>
<keyword evidence="2" id="KW-0158">Chromosome</keyword>
<accession>A0A2H3CND0</accession>
<dbReference type="OrthoDB" id="308383at2759"/>
<keyword evidence="10" id="KW-1185">Reference proteome</keyword>
<organism evidence="9 10">
    <name type="scientific">Armillaria gallica</name>
    <name type="common">Bulbous honey fungus</name>
    <name type="synonym">Armillaria bulbosa</name>
    <dbReference type="NCBI Taxonomy" id="47427"/>
    <lineage>
        <taxon>Eukaryota</taxon>
        <taxon>Fungi</taxon>
        <taxon>Dikarya</taxon>
        <taxon>Basidiomycota</taxon>
        <taxon>Agaricomycotina</taxon>
        <taxon>Agaricomycetes</taxon>
        <taxon>Agaricomycetidae</taxon>
        <taxon>Agaricales</taxon>
        <taxon>Marasmiineae</taxon>
        <taxon>Physalacriaceae</taxon>
        <taxon>Armillaria</taxon>
    </lineage>
</organism>
<proteinExistence type="predicted"/>
<dbReference type="GO" id="GO:0042054">
    <property type="term" value="F:histone methyltransferase activity"/>
    <property type="evidence" value="ECO:0007669"/>
    <property type="project" value="InterPro"/>
</dbReference>
<dbReference type="SMART" id="SM00317">
    <property type="entry name" value="SET"/>
    <property type="match status" value="1"/>
</dbReference>
<evidence type="ECO:0000256" key="6">
    <source>
        <dbReference type="ARBA" id="ARBA00022723"/>
    </source>
</evidence>
<dbReference type="Gene3D" id="2.170.270.10">
    <property type="entry name" value="SET domain"/>
    <property type="match status" value="1"/>
</dbReference>
<sequence length="232" mass="26308">MHIVLGIPDCRPQDVCYDCPGETCASNPECTCKEKQALYGIGAGLNKFLYNEDGLLQDFEGIPIFECHDGCLCNDTCQNWVVQHHRQCYIKIAKAEKKGWGIFSSGHEILVKGTFIGTYSGQYISEAENGSAFMIAISRSGEGSYIFDLNFYHLKGMEMLSYQCRKDWQCKTLQLRHDLTWLQNHACNPNCHIEACYVEEGNLTKPLVIIFADKEIHQDEELIILYFGGIQV</sequence>
<evidence type="ECO:0000313" key="10">
    <source>
        <dbReference type="Proteomes" id="UP000217790"/>
    </source>
</evidence>
<keyword evidence="7" id="KW-0862">Zinc</keyword>
<dbReference type="InterPro" id="IPR007728">
    <property type="entry name" value="Pre-SET_dom"/>
</dbReference>
<evidence type="ECO:0000313" key="9">
    <source>
        <dbReference type="EMBL" id="PBK84525.1"/>
    </source>
</evidence>
<dbReference type="OMA" id="NCHIEAC"/>
<dbReference type="GO" id="GO:0008270">
    <property type="term" value="F:zinc ion binding"/>
    <property type="evidence" value="ECO:0007669"/>
    <property type="project" value="InterPro"/>
</dbReference>
<dbReference type="PANTHER" id="PTHR46223:SF3">
    <property type="entry name" value="HISTONE-LYSINE N-METHYLTRANSFERASE SET-23"/>
    <property type="match status" value="1"/>
</dbReference>
<protein>
    <submittedName>
        <fullName evidence="9">SET domain-containing protein</fullName>
    </submittedName>
</protein>
<evidence type="ECO:0000256" key="5">
    <source>
        <dbReference type="ARBA" id="ARBA00022691"/>
    </source>
</evidence>
<dbReference type="GO" id="GO:0032259">
    <property type="term" value="P:methylation"/>
    <property type="evidence" value="ECO:0007669"/>
    <property type="project" value="UniProtKB-KW"/>
</dbReference>
<dbReference type="InterPro" id="IPR001214">
    <property type="entry name" value="SET_dom"/>
</dbReference>
<dbReference type="EMBL" id="KZ293697">
    <property type="protein sequence ID" value="PBK84525.1"/>
    <property type="molecule type" value="Genomic_DNA"/>
</dbReference>
<evidence type="ECO:0000256" key="3">
    <source>
        <dbReference type="ARBA" id="ARBA00022603"/>
    </source>
</evidence>
<keyword evidence="6" id="KW-0479">Metal-binding</keyword>
<feature type="domain" description="SET" evidence="8">
    <location>
        <begin position="88"/>
        <end position="227"/>
    </location>
</feature>
<keyword evidence="4" id="KW-0808">Transferase</keyword>
<dbReference type="SUPFAM" id="SSF82199">
    <property type="entry name" value="SET domain"/>
    <property type="match status" value="1"/>
</dbReference>
<dbReference type="GO" id="GO:0005694">
    <property type="term" value="C:chromosome"/>
    <property type="evidence" value="ECO:0007669"/>
    <property type="project" value="UniProtKB-SubCell"/>
</dbReference>
<dbReference type="InterPro" id="IPR050973">
    <property type="entry name" value="H3K9_Histone-Lys_N-MTase"/>
</dbReference>
<evidence type="ECO:0000259" key="8">
    <source>
        <dbReference type="PROSITE" id="PS50280"/>
    </source>
</evidence>
<comment type="subcellular location">
    <subcellularLocation>
        <location evidence="1">Chromosome</location>
    </subcellularLocation>
</comment>
<evidence type="ECO:0000256" key="4">
    <source>
        <dbReference type="ARBA" id="ARBA00022679"/>
    </source>
</evidence>
<dbReference type="AlphaFoldDB" id="A0A2H3CND0"/>
<dbReference type="PANTHER" id="PTHR46223">
    <property type="entry name" value="HISTONE-LYSINE N-METHYLTRANSFERASE SUV39H"/>
    <property type="match status" value="1"/>
</dbReference>
<reference evidence="10" key="1">
    <citation type="journal article" date="2017" name="Nat. Ecol. Evol.">
        <title>Genome expansion and lineage-specific genetic innovations in the forest pathogenic fungi Armillaria.</title>
        <authorList>
            <person name="Sipos G."/>
            <person name="Prasanna A.N."/>
            <person name="Walter M.C."/>
            <person name="O'Connor E."/>
            <person name="Balint B."/>
            <person name="Krizsan K."/>
            <person name="Kiss B."/>
            <person name="Hess J."/>
            <person name="Varga T."/>
            <person name="Slot J."/>
            <person name="Riley R."/>
            <person name="Boka B."/>
            <person name="Rigling D."/>
            <person name="Barry K."/>
            <person name="Lee J."/>
            <person name="Mihaltcheva S."/>
            <person name="LaButti K."/>
            <person name="Lipzen A."/>
            <person name="Waldron R."/>
            <person name="Moloney N.M."/>
            <person name="Sperisen C."/>
            <person name="Kredics L."/>
            <person name="Vagvoelgyi C."/>
            <person name="Patrignani A."/>
            <person name="Fitzpatrick D."/>
            <person name="Nagy I."/>
            <person name="Doyle S."/>
            <person name="Anderson J.B."/>
            <person name="Grigoriev I.V."/>
            <person name="Gueldener U."/>
            <person name="Muensterkoetter M."/>
            <person name="Nagy L.G."/>
        </authorList>
    </citation>
    <scope>NUCLEOTIDE SEQUENCE [LARGE SCALE GENOMIC DNA]</scope>
    <source>
        <strain evidence="10">Ar21-2</strain>
    </source>
</reference>
<dbReference type="Pfam" id="PF05033">
    <property type="entry name" value="Pre-SET"/>
    <property type="match status" value="1"/>
</dbReference>
<dbReference type="InParanoid" id="A0A2H3CND0"/>
<evidence type="ECO:0000256" key="1">
    <source>
        <dbReference type="ARBA" id="ARBA00004286"/>
    </source>
</evidence>
<evidence type="ECO:0000256" key="7">
    <source>
        <dbReference type="ARBA" id="ARBA00022833"/>
    </source>
</evidence>
<gene>
    <name evidence="9" type="ORF">ARMGADRAFT_943279</name>
</gene>
<dbReference type="PROSITE" id="PS50280">
    <property type="entry name" value="SET"/>
    <property type="match status" value="1"/>
</dbReference>
<name>A0A2H3CND0_ARMGA</name>
<dbReference type="STRING" id="47427.A0A2H3CND0"/>
<dbReference type="Pfam" id="PF00856">
    <property type="entry name" value="SET"/>
    <property type="match status" value="1"/>
</dbReference>
<dbReference type="GO" id="GO:0005634">
    <property type="term" value="C:nucleus"/>
    <property type="evidence" value="ECO:0007669"/>
    <property type="project" value="InterPro"/>
</dbReference>
<dbReference type="Proteomes" id="UP000217790">
    <property type="component" value="Unassembled WGS sequence"/>
</dbReference>
<evidence type="ECO:0000256" key="2">
    <source>
        <dbReference type="ARBA" id="ARBA00022454"/>
    </source>
</evidence>
<keyword evidence="3" id="KW-0489">Methyltransferase</keyword>